<evidence type="ECO:0000313" key="2">
    <source>
        <dbReference type="EMBL" id="ACV10692.1"/>
    </source>
</evidence>
<dbReference type="AlphaFoldDB" id="C7NS85"/>
<protein>
    <recommendedName>
        <fullName evidence="1">DUF302 domain-containing protein</fullName>
    </recommendedName>
</protein>
<dbReference type="InterPro" id="IPR035923">
    <property type="entry name" value="TT1751-like_sf"/>
</dbReference>
<name>C7NS85_HALUD</name>
<dbReference type="PANTHER" id="PTHR38342:SF1">
    <property type="entry name" value="SLR5037 PROTEIN"/>
    <property type="match status" value="1"/>
</dbReference>
<feature type="domain" description="DUF302" evidence="1">
    <location>
        <begin position="36"/>
        <end position="98"/>
    </location>
</feature>
<dbReference type="InterPro" id="IPR016796">
    <property type="entry name" value="UCP021774"/>
</dbReference>
<organism evidence="2 3">
    <name type="scientific">Halorhabdus utahensis (strain DSM 12940 / JCM 11049 / AX-2)</name>
    <dbReference type="NCBI Taxonomy" id="519442"/>
    <lineage>
        <taxon>Archaea</taxon>
        <taxon>Methanobacteriati</taxon>
        <taxon>Methanobacteriota</taxon>
        <taxon>Stenosarchaea group</taxon>
        <taxon>Halobacteria</taxon>
        <taxon>Halobacteriales</taxon>
        <taxon>Haloarculaceae</taxon>
        <taxon>Halorhabdus</taxon>
    </lineage>
</organism>
<dbReference type="RefSeq" id="WP_015788273.1">
    <property type="nucleotide sequence ID" value="NC_013158.1"/>
</dbReference>
<dbReference type="GeneID" id="8382772"/>
<dbReference type="STRING" id="519442.Huta_0505"/>
<dbReference type="OrthoDB" id="2559at2157"/>
<evidence type="ECO:0000259" key="1">
    <source>
        <dbReference type="Pfam" id="PF03625"/>
    </source>
</evidence>
<gene>
    <name evidence="2" type="ordered locus">Huta_0505</name>
</gene>
<dbReference type="InterPro" id="IPR005180">
    <property type="entry name" value="DUF302"/>
</dbReference>
<dbReference type="eggNOG" id="arCOG02761">
    <property type="taxonomic scope" value="Archaea"/>
</dbReference>
<sequence>MATYTNRYRVDASFEDTIEAVTAALGEEGFGILSDIDVQGAFREKLDAEFGQYRILGACNPGIAYDALDEEFELGALLPCNVVVYDDGDATGVSVVDPTELFSVVDNDDLEPLVADVASRLETALAAVPDAEPIEE</sequence>
<dbReference type="Proteomes" id="UP000002071">
    <property type="component" value="Chromosome"/>
</dbReference>
<accession>C7NS85</accession>
<dbReference type="EMBL" id="CP001687">
    <property type="protein sequence ID" value="ACV10692.1"/>
    <property type="molecule type" value="Genomic_DNA"/>
</dbReference>
<dbReference type="KEGG" id="hut:Huta_0505"/>
<keyword evidence="3" id="KW-1185">Reference proteome</keyword>
<dbReference type="PANTHER" id="PTHR38342">
    <property type="entry name" value="SLR5037 PROTEIN"/>
    <property type="match status" value="1"/>
</dbReference>
<proteinExistence type="predicted"/>
<evidence type="ECO:0000313" key="3">
    <source>
        <dbReference type="Proteomes" id="UP000002071"/>
    </source>
</evidence>
<dbReference type="CDD" id="cd14797">
    <property type="entry name" value="DUF302"/>
    <property type="match status" value="1"/>
</dbReference>
<dbReference type="SUPFAM" id="SSF103247">
    <property type="entry name" value="TT1751-like"/>
    <property type="match status" value="1"/>
</dbReference>
<dbReference type="HOGENOM" id="CLU_126998_1_1_2"/>
<dbReference type="PIRSF" id="PIRSF021774">
    <property type="entry name" value="UCP021774"/>
    <property type="match status" value="1"/>
</dbReference>
<reference evidence="2 3" key="1">
    <citation type="journal article" date="2009" name="Stand. Genomic Sci.">
        <title>Complete genome sequence of Halorhabdus utahensis type strain (AX-2).</title>
        <authorList>
            <person name="Anderson I."/>
            <person name="Tindall B.J."/>
            <person name="Pomrenke H."/>
            <person name="Goker M."/>
            <person name="Lapidus A."/>
            <person name="Nolan M."/>
            <person name="Copeland A."/>
            <person name="Glavina Del Rio T."/>
            <person name="Chen F."/>
            <person name="Tice H."/>
            <person name="Cheng J.F."/>
            <person name="Lucas S."/>
            <person name="Chertkov O."/>
            <person name="Bruce D."/>
            <person name="Brettin T."/>
            <person name="Detter J.C."/>
            <person name="Han C."/>
            <person name="Goodwin L."/>
            <person name="Land M."/>
            <person name="Hauser L."/>
            <person name="Chang Y.J."/>
            <person name="Jeffries C.D."/>
            <person name="Pitluck S."/>
            <person name="Pati A."/>
            <person name="Mavromatis K."/>
            <person name="Ivanova N."/>
            <person name="Ovchinnikova G."/>
            <person name="Chen A."/>
            <person name="Palaniappan K."/>
            <person name="Chain P."/>
            <person name="Rohde M."/>
            <person name="Bristow J."/>
            <person name="Eisen J.A."/>
            <person name="Markowitz V."/>
            <person name="Hugenholtz P."/>
            <person name="Kyrpides N.C."/>
            <person name="Klenk H.P."/>
        </authorList>
    </citation>
    <scope>NUCLEOTIDE SEQUENCE [LARGE SCALE GENOMIC DNA]</scope>
    <source>
        <strain evidence="3">DSM 12940 / JCM 11049 / AX-2</strain>
    </source>
</reference>
<dbReference type="Pfam" id="PF03625">
    <property type="entry name" value="DUF302"/>
    <property type="match status" value="1"/>
</dbReference>
<dbReference type="Gene3D" id="3.30.310.70">
    <property type="entry name" value="TT1751-like domain"/>
    <property type="match status" value="1"/>
</dbReference>